<dbReference type="Proteomes" id="UP000504633">
    <property type="component" value="Unplaced"/>
</dbReference>
<dbReference type="InterPro" id="IPR022110">
    <property type="entry name" value="CASC1_C"/>
</dbReference>
<dbReference type="AlphaFoldDB" id="A0A6J1L457"/>
<feature type="domain" description="CASC1 C-terminal" evidence="2">
    <location>
        <begin position="884"/>
        <end position="1105"/>
    </location>
</feature>
<dbReference type="RefSeq" id="XP_023161221.2">
    <property type="nucleotide sequence ID" value="XM_023305453.2"/>
</dbReference>
<evidence type="ECO:0000259" key="2">
    <source>
        <dbReference type="Pfam" id="PF12366"/>
    </source>
</evidence>
<feature type="compositionally biased region" description="Low complexity" evidence="1">
    <location>
        <begin position="586"/>
        <end position="602"/>
    </location>
</feature>
<feature type="compositionally biased region" description="Basic and acidic residues" evidence="1">
    <location>
        <begin position="871"/>
        <end position="883"/>
    </location>
</feature>
<reference evidence="4" key="1">
    <citation type="submission" date="2025-08" db="UniProtKB">
        <authorList>
            <consortium name="RefSeq"/>
        </authorList>
    </citation>
    <scope>IDENTIFICATION</scope>
    <source>
        <strain evidence="4">15085-1641.00</strain>
        <tissue evidence="4">Whole body</tissue>
    </source>
</reference>
<evidence type="ECO:0000256" key="1">
    <source>
        <dbReference type="SAM" id="MobiDB-lite"/>
    </source>
</evidence>
<dbReference type="OMA" id="YAHFPFR"/>
<organism evidence="3 4">
    <name type="scientific">Drosophila hydei</name>
    <name type="common">Fruit fly</name>
    <dbReference type="NCBI Taxonomy" id="7224"/>
    <lineage>
        <taxon>Eukaryota</taxon>
        <taxon>Metazoa</taxon>
        <taxon>Ecdysozoa</taxon>
        <taxon>Arthropoda</taxon>
        <taxon>Hexapoda</taxon>
        <taxon>Insecta</taxon>
        <taxon>Pterygota</taxon>
        <taxon>Neoptera</taxon>
        <taxon>Endopterygota</taxon>
        <taxon>Diptera</taxon>
        <taxon>Brachycera</taxon>
        <taxon>Muscomorpha</taxon>
        <taxon>Ephydroidea</taxon>
        <taxon>Drosophilidae</taxon>
        <taxon>Drosophila</taxon>
    </lineage>
</organism>
<dbReference type="PANTHER" id="PTHR20929">
    <property type="entry name" value="LUNG ADENOMA SUSCEPTIBILITY 1-RELATED"/>
    <property type="match status" value="1"/>
</dbReference>
<feature type="region of interest" description="Disordered" evidence="1">
    <location>
        <begin position="848"/>
        <end position="883"/>
    </location>
</feature>
<gene>
    <name evidence="4" type="primary">LOC111592963</name>
</gene>
<dbReference type="OrthoDB" id="7737418at2759"/>
<dbReference type="GO" id="GO:0048487">
    <property type="term" value="F:beta-tubulin binding"/>
    <property type="evidence" value="ECO:0007669"/>
    <property type="project" value="TreeGrafter"/>
</dbReference>
<dbReference type="GO" id="GO:0008017">
    <property type="term" value="F:microtubule binding"/>
    <property type="evidence" value="ECO:0007669"/>
    <property type="project" value="TreeGrafter"/>
</dbReference>
<proteinExistence type="predicted"/>
<accession>A0A6J1L457</accession>
<sequence>MNINKKKRNLNVGRKNENNETQHNNKSNEYKDYALISKENWQIRESRHYQRIQDVKVCLSFIADSIDDYNKLQYNQSKEQAWQRYVDCDGLPRVSVPAEIRTMLSELRHYEALESRSTVNWELSVDERCVLSQNIYRKDLTRKTLMQTVRPNIGAFYDKAVANILITLERIVLMLHNEHDMRDIPSSRITEILALRPELSHEIYVFFDKLTYRIISAPTAYRTSFEGLTETYCYNCSNYNFQVWWLRDVPARFDYFELPLILAVLDCVGIQLQIPLSVLCDNLTLQCVHTFFDHLSEEAKSYDQAIDATANSINGGIMDIEDCLINEWLMQVNIVDKILTKLEFKKLEYEEYEEYLREMSQKDSNSRLDDKKRKSFKKSEIKTKRVDLPLLRRTLKQPASIPEGFFPDPFELFLEEEENELRDFLDRCLNPRNLNLTSDEINLRQYNILGGVYSMHFVRKPKNTGFEKFNVTLHEDGRILYTSEDVRAVVESPSMEHRSSEHMHHKSRFNYTQAMESPENIDLKLTPEELPYFCLTFRLPELLCLFGKPVACQFMEEVVEDDDDDISWIDFIDQHKLRKKLKKSSTKTSSLSKKSKISSRISGGFDAQPNRPDTTLIRRKTMNAMNIYRPSIISTFRMNAPPSSSPVGVYLTDFYVQGKPLTPLQVHELARYCLPRMLSSFKFPLDFRLEQTEEVEDKVERGCTLVRRQNIETKEPPAARTNVPEHFSFEMQADPERIFPIFDHREQVKCTSDRLAADSDTHGTGEHNKISICGLLNTLDGIEDQYASRCQALMSQTFGTRALRLAQSEIQNNLFNIRSKTGSRSSKLVAPSRSGRLFHMSHMTNETHINREHSSDTASISSNDSHHFRKPPKESVRQKKEPDKVKHWTTKYIKHTEFLPESCTFKIRTDRLGVFGFAYKCYEHFPFQDWTLKCNSENNNEIIFTLDTCHVRVILFITNAGIRGYATKITKEYVANPIKYVELKEPTSDFSKLRRHFSENNINIFAANDACFYIEKGYFSQKHLATEMHVYDAFAIHCKMIKFYRCDWNRLAIRRNILLCLRNPKDLNDGADVTIRVTPDNSTFVEVSEACLDTTDTYKLNYQLTWRNIGIYSDVHQLINSMYPQATEARNRDPKLIHYIRTLFKEIRPLSFS</sequence>
<evidence type="ECO:0000313" key="3">
    <source>
        <dbReference type="Proteomes" id="UP000504633"/>
    </source>
</evidence>
<protein>
    <submittedName>
        <fullName evidence="4">Uncharacterized protein LOC111592963 isoform X1</fullName>
    </submittedName>
</protein>
<dbReference type="PANTHER" id="PTHR20929:SF11">
    <property type="entry name" value="DYNEIN AXONEMAL INTERMEDIATE CHAIN 7"/>
    <property type="match status" value="1"/>
</dbReference>
<keyword evidence="3" id="KW-1185">Reference proteome</keyword>
<feature type="region of interest" description="Disordered" evidence="1">
    <location>
        <begin position="1"/>
        <end position="29"/>
    </location>
</feature>
<dbReference type="GeneID" id="111592963"/>
<dbReference type="Pfam" id="PF12366">
    <property type="entry name" value="Casc1_C"/>
    <property type="match status" value="1"/>
</dbReference>
<feature type="region of interest" description="Disordered" evidence="1">
    <location>
        <begin position="583"/>
        <end position="613"/>
    </location>
</feature>
<name>A0A6J1L457_DROHY</name>
<evidence type="ECO:0000313" key="4">
    <source>
        <dbReference type="RefSeq" id="XP_023161221.2"/>
    </source>
</evidence>
<dbReference type="InterPro" id="IPR023247">
    <property type="entry name" value="IC97/Dnai7-like"/>
</dbReference>
<dbReference type="KEGG" id="dhe:111592963"/>